<evidence type="ECO:0000313" key="3">
    <source>
        <dbReference type="Proteomes" id="UP000093071"/>
    </source>
</evidence>
<dbReference type="Proteomes" id="UP000093071">
    <property type="component" value="Chromosome I"/>
</dbReference>
<dbReference type="AlphaFoldDB" id="A0A1C3TIE7"/>
<organism evidence="2 3">
    <name type="scientific">Xanthomonas translucens pv. translucens DSM 18974</name>
    <dbReference type="NCBI Taxonomy" id="1261556"/>
    <lineage>
        <taxon>Bacteria</taxon>
        <taxon>Pseudomonadati</taxon>
        <taxon>Pseudomonadota</taxon>
        <taxon>Gammaproteobacteria</taxon>
        <taxon>Lysobacterales</taxon>
        <taxon>Lysobacteraceae</taxon>
        <taxon>Xanthomonas</taxon>
        <taxon>Xanthomonas translucens group</taxon>
    </lineage>
</organism>
<gene>
    <name evidence="2" type="ORF">BN444_01877</name>
</gene>
<proteinExistence type="predicted"/>
<accession>A0A1C3TIE7</accession>
<feature type="compositionally biased region" description="Low complexity" evidence="1">
    <location>
        <begin position="17"/>
        <end position="26"/>
    </location>
</feature>
<name>A0A1C3TIE7_XANCT</name>
<evidence type="ECO:0000256" key="1">
    <source>
        <dbReference type="SAM" id="MobiDB-lite"/>
    </source>
</evidence>
<evidence type="ECO:0000313" key="2">
    <source>
        <dbReference type="EMBL" id="SCB02983.1"/>
    </source>
</evidence>
<sequence>MPNWRCIATNTSRPKRSSASASIAEASETEMRRIIRSKTPENPAPVPSSAATTNAPIASVSGKPPPPLISSATPGVDQAATTGIR</sequence>
<dbReference type="EMBL" id="LT604072">
    <property type="protein sequence ID" value="SCB02983.1"/>
    <property type="molecule type" value="Genomic_DNA"/>
</dbReference>
<reference evidence="3" key="1">
    <citation type="submission" date="2016-07" db="EMBL/GenBank/DDBJ databases">
        <authorList>
            <person name="Jaenicke Sebastian"/>
        </authorList>
    </citation>
    <scope>NUCLEOTIDE SEQUENCE [LARGE SCALE GENOMIC DNA]</scope>
</reference>
<feature type="region of interest" description="Disordered" evidence="1">
    <location>
        <begin position="1"/>
        <end position="85"/>
    </location>
</feature>
<protein>
    <submittedName>
        <fullName evidence="2">Uncharacterized protein</fullName>
    </submittedName>
</protein>